<gene>
    <name evidence="10" type="primary">cobT</name>
    <name evidence="11" type="ORF">SAMN05216323_103712</name>
</gene>
<dbReference type="Pfam" id="PF02277">
    <property type="entry name" value="DBI_PRT"/>
    <property type="match status" value="1"/>
</dbReference>
<dbReference type="NCBIfam" id="NF000996">
    <property type="entry name" value="PRK00105.1"/>
    <property type="match status" value="1"/>
</dbReference>
<dbReference type="Gene3D" id="1.10.1610.10">
    <property type="match status" value="1"/>
</dbReference>
<keyword evidence="7 10" id="KW-0808">Transferase</keyword>
<evidence type="ECO:0000256" key="2">
    <source>
        <dbReference type="ARBA" id="ARBA00007110"/>
    </source>
</evidence>
<evidence type="ECO:0000256" key="9">
    <source>
        <dbReference type="ARBA" id="ARBA00047340"/>
    </source>
</evidence>
<dbReference type="InterPro" id="IPR003200">
    <property type="entry name" value="Nict_dMeBzImd_PRibTrfase"/>
</dbReference>
<dbReference type="Proteomes" id="UP000199452">
    <property type="component" value="Unassembled WGS sequence"/>
</dbReference>
<dbReference type="InterPro" id="IPR023195">
    <property type="entry name" value="Nict_dMeBzImd_PRibTrfase_N"/>
</dbReference>
<comment type="pathway">
    <text evidence="1 10">Nucleoside biosynthesis; alpha-ribazole biosynthesis; alpha-ribazole from 5,6-dimethylbenzimidazole: step 1/2.</text>
</comment>
<dbReference type="InterPro" id="IPR017846">
    <property type="entry name" value="Nict_dMeBzImd_PRibTrfase_bact"/>
</dbReference>
<keyword evidence="12" id="KW-1185">Reference proteome</keyword>
<dbReference type="FunFam" id="3.40.50.10210:FF:000001">
    <property type="entry name" value="Nicotinate-nucleotide--dimethylbenzimidazole phosphoribosyltransferase"/>
    <property type="match status" value="1"/>
</dbReference>
<comment type="similarity">
    <text evidence="2 10">Belongs to the CobT family.</text>
</comment>
<dbReference type="HAMAP" id="MF_00230">
    <property type="entry name" value="CobT"/>
    <property type="match status" value="1"/>
</dbReference>
<sequence>MKLTIAPLSNVLTESLLSKIDNKTKPVGSLGLLERLALQVGRIQNTLTPAIKHPVMFTVAADHGITDEGVSPCPTDITWQQCLNFLNGGGGINVFTRHAGMDFYLVDAGVKFTFEPHAKLIDAKVRFGSRNFAKEPALTRAECQQAMRNGGEIVQKVFNEGCNTVGFGEMGIGNTSPASVLLSIFAKIPLDETVGAGSGLDKFGVGHKLHVLKTAVEKHGIPTDPIDVLSTYGGLEIATIAGGMLKAAELGMVILVDGYITTSALLAAHAINPFVVDYCIFGHQSMEPGHKKMIDFLGGEAVLKLDMRLGEGTGAALSLHIVDAALKFLNEMASFEMASVTSTTHIRGIEKCEL</sequence>
<feature type="active site" description="Proton acceptor" evidence="10">
    <location>
        <position position="311"/>
    </location>
</feature>
<dbReference type="PANTHER" id="PTHR43463">
    <property type="entry name" value="NICOTINATE-NUCLEOTIDE--DIMETHYLBENZIMIDAZOLE PHOSPHORIBOSYLTRANSFERASE"/>
    <property type="match status" value="1"/>
</dbReference>
<evidence type="ECO:0000256" key="4">
    <source>
        <dbReference type="ARBA" id="ARBA00015486"/>
    </source>
</evidence>
<evidence type="ECO:0000256" key="7">
    <source>
        <dbReference type="ARBA" id="ARBA00022679"/>
    </source>
</evidence>
<evidence type="ECO:0000313" key="11">
    <source>
        <dbReference type="EMBL" id="SDC56512.1"/>
    </source>
</evidence>
<dbReference type="GO" id="GO:0008939">
    <property type="term" value="F:nicotinate-nucleotide-dimethylbenzimidazole phosphoribosyltransferase activity"/>
    <property type="evidence" value="ECO:0007669"/>
    <property type="project" value="UniProtKB-UniRule"/>
</dbReference>
<dbReference type="AlphaFoldDB" id="A0A1G6MLV7"/>
<dbReference type="SUPFAM" id="SSF52733">
    <property type="entry name" value="Nicotinate mononucleotide:5,6-dimethylbenzimidazole phosphoribosyltransferase (CobT)"/>
    <property type="match status" value="1"/>
</dbReference>
<dbReference type="EC" id="2.4.2.21" evidence="3 10"/>
<evidence type="ECO:0000256" key="3">
    <source>
        <dbReference type="ARBA" id="ARBA00011991"/>
    </source>
</evidence>
<dbReference type="CDD" id="cd02439">
    <property type="entry name" value="DMB-PRT_CobT"/>
    <property type="match status" value="1"/>
</dbReference>
<reference evidence="11 12" key="1">
    <citation type="submission" date="2016-09" db="EMBL/GenBank/DDBJ databases">
        <authorList>
            <person name="Capua I."/>
            <person name="De Benedictis P."/>
            <person name="Joannis T."/>
            <person name="Lombin L.H."/>
            <person name="Cattoli G."/>
        </authorList>
    </citation>
    <scope>NUCLEOTIDE SEQUENCE [LARGE SCALE GENOMIC DNA]</scope>
    <source>
        <strain evidence="11 12">A7P-90m</strain>
    </source>
</reference>
<dbReference type="NCBIfam" id="TIGR03160">
    <property type="entry name" value="cobT_DBIPRT"/>
    <property type="match status" value="1"/>
</dbReference>
<keyword evidence="5 10" id="KW-0169">Cobalamin biosynthesis</keyword>
<name>A0A1G6MLV7_9BACT</name>
<organism evidence="11 12">
    <name type="scientific">Williamwhitmania taraxaci</name>
    <dbReference type="NCBI Taxonomy" id="1640674"/>
    <lineage>
        <taxon>Bacteria</taxon>
        <taxon>Pseudomonadati</taxon>
        <taxon>Bacteroidota</taxon>
        <taxon>Bacteroidia</taxon>
        <taxon>Bacteroidales</taxon>
        <taxon>Williamwhitmaniaceae</taxon>
        <taxon>Williamwhitmania</taxon>
    </lineage>
</organism>
<dbReference type="InterPro" id="IPR036087">
    <property type="entry name" value="Nict_dMeBzImd_PRibTrfase_sf"/>
</dbReference>
<evidence type="ECO:0000256" key="10">
    <source>
        <dbReference type="HAMAP-Rule" id="MF_00230"/>
    </source>
</evidence>
<evidence type="ECO:0000313" key="12">
    <source>
        <dbReference type="Proteomes" id="UP000199452"/>
    </source>
</evidence>
<accession>A0A1G6MLV7</accession>
<comment type="catalytic activity">
    <reaction evidence="9 10">
        <text>5,6-dimethylbenzimidazole + nicotinate beta-D-ribonucleotide = alpha-ribazole 5'-phosphate + nicotinate + H(+)</text>
        <dbReference type="Rhea" id="RHEA:11196"/>
        <dbReference type="ChEBI" id="CHEBI:15378"/>
        <dbReference type="ChEBI" id="CHEBI:15890"/>
        <dbReference type="ChEBI" id="CHEBI:32544"/>
        <dbReference type="ChEBI" id="CHEBI:57502"/>
        <dbReference type="ChEBI" id="CHEBI:57918"/>
        <dbReference type="EC" id="2.4.2.21"/>
    </reaction>
</comment>
<evidence type="ECO:0000256" key="5">
    <source>
        <dbReference type="ARBA" id="ARBA00022573"/>
    </source>
</evidence>
<dbReference type="Gene3D" id="3.40.50.10210">
    <property type="match status" value="1"/>
</dbReference>
<protein>
    <recommendedName>
        <fullName evidence="4 10">Nicotinate-nucleotide--dimethylbenzimidazole phosphoribosyltransferase</fullName>
        <shortName evidence="10">NN:DBI PRT</shortName>
        <ecNumber evidence="3 10">2.4.2.21</ecNumber>
    </recommendedName>
    <alternativeName>
        <fullName evidence="8 10">N(1)-alpha-phosphoribosyltransferase</fullName>
    </alternativeName>
</protein>
<dbReference type="STRING" id="1640674.SAMN05216323_103712"/>
<dbReference type="OrthoDB" id="9781491at2"/>
<keyword evidence="6 10" id="KW-0328">Glycosyltransferase</keyword>
<dbReference type="EMBL" id="FMYP01000037">
    <property type="protein sequence ID" value="SDC56512.1"/>
    <property type="molecule type" value="Genomic_DNA"/>
</dbReference>
<dbReference type="UniPathway" id="UPA00061">
    <property type="reaction ID" value="UER00516"/>
</dbReference>
<dbReference type="GO" id="GO:0009236">
    <property type="term" value="P:cobalamin biosynthetic process"/>
    <property type="evidence" value="ECO:0007669"/>
    <property type="project" value="UniProtKB-UniRule"/>
</dbReference>
<dbReference type="RefSeq" id="WP_092438738.1">
    <property type="nucleotide sequence ID" value="NZ_FMYP01000037.1"/>
</dbReference>
<evidence type="ECO:0000256" key="6">
    <source>
        <dbReference type="ARBA" id="ARBA00022676"/>
    </source>
</evidence>
<proteinExistence type="inferred from homology"/>
<dbReference type="PANTHER" id="PTHR43463:SF1">
    <property type="entry name" value="NICOTINATE-NUCLEOTIDE--DIMETHYLBENZIMIDAZOLE PHOSPHORIBOSYLTRANSFERASE"/>
    <property type="match status" value="1"/>
</dbReference>
<comment type="function">
    <text evidence="10">Catalyzes the synthesis of alpha-ribazole-5'-phosphate from nicotinate mononucleotide (NAMN) and 5,6-dimethylbenzimidazole (DMB).</text>
</comment>
<evidence type="ECO:0000256" key="1">
    <source>
        <dbReference type="ARBA" id="ARBA00005049"/>
    </source>
</evidence>
<evidence type="ECO:0000256" key="8">
    <source>
        <dbReference type="ARBA" id="ARBA00030686"/>
    </source>
</evidence>